<dbReference type="Gene3D" id="1.10.1740.10">
    <property type="match status" value="1"/>
</dbReference>
<dbReference type="CDD" id="cd06171">
    <property type="entry name" value="Sigma70_r4"/>
    <property type="match status" value="1"/>
</dbReference>
<feature type="domain" description="RNA polymerase sigma factor 70 region 4 type 2" evidence="5">
    <location>
        <begin position="82"/>
        <end position="134"/>
    </location>
</feature>
<name>A0ABN4MAN6_9BURK</name>
<keyword evidence="2" id="KW-0805">Transcription regulation</keyword>
<dbReference type="SUPFAM" id="SSF88946">
    <property type="entry name" value="Sigma2 domain of RNA polymerase sigma factors"/>
    <property type="match status" value="1"/>
</dbReference>
<sequence>MVQEAYLRAFRFFDGFHGEDGRAWLLTIVRNTFYSWYQERQKLRQETAFDEQLHQAGAGDSVGQMPPDNNPEALLISKDSERQLQQALQALPLEFREVMVMRELEELSYKQIAGIVGIPIGTVMSRLGRGRKLLAAILAPDTAPQER</sequence>
<organism evidence="6 7">
    <name type="scientific">Collimonas pratensis</name>
    <dbReference type="NCBI Taxonomy" id="279113"/>
    <lineage>
        <taxon>Bacteria</taxon>
        <taxon>Pseudomonadati</taxon>
        <taxon>Pseudomonadota</taxon>
        <taxon>Betaproteobacteria</taxon>
        <taxon>Burkholderiales</taxon>
        <taxon>Oxalobacteraceae</taxon>
        <taxon>Collimonas</taxon>
    </lineage>
</organism>
<dbReference type="PANTHER" id="PTHR43133">
    <property type="entry name" value="RNA POLYMERASE ECF-TYPE SIGMA FACTO"/>
    <property type="match status" value="1"/>
</dbReference>
<dbReference type="Gene3D" id="1.10.10.10">
    <property type="entry name" value="Winged helix-like DNA-binding domain superfamily/Winged helix DNA-binding domain"/>
    <property type="match status" value="1"/>
</dbReference>
<evidence type="ECO:0000259" key="5">
    <source>
        <dbReference type="Pfam" id="PF08281"/>
    </source>
</evidence>
<dbReference type="NCBIfam" id="TIGR02937">
    <property type="entry name" value="sigma70-ECF"/>
    <property type="match status" value="1"/>
</dbReference>
<dbReference type="Proteomes" id="UP000074914">
    <property type="component" value="Chromosome"/>
</dbReference>
<keyword evidence="4" id="KW-0804">Transcription</keyword>
<evidence type="ECO:0000256" key="4">
    <source>
        <dbReference type="ARBA" id="ARBA00023163"/>
    </source>
</evidence>
<dbReference type="PANTHER" id="PTHR43133:SF25">
    <property type="entry name" value="RNA POLYMERASE SIGMA FACTOR RFAY-RELATED"/>
    <property type="match status" value="1"/>
</dbReference>
<dbReference type="InterPro" id="IPR039425">
    <property type="entry name" value="RNA_pol_sigma-70-like"/>
</dbReference>
<evidence type="ECO:0000256" key="1">
    <source>
        <dbReference type="ARBA" id="ARBA00010641"/>
    </source>
</evidence>
<dbReference type="InterPro" id="IPR013324">
    <property type="entry name" value="RNA_pol_sigma_r3/r4-like"/>
</dbReference>
<dbReference type="InterPro" id="IPR014284">
    <property type="entry name" value="RNA_pol_sigma-70_dom"/>
</dbReference>
<gene>
    <name evidence="6" type="ORF">CPter291_2948</name>
</gene>
<keyword evidence="7" id="KW-1185">Reference proteome</keyword>
<protein>
    <submittedName>
        <fullName evidence="6">RNA polymerase sigma factor, sigma-70 family protein</fullName>
    </submittedName>
</protein>
<evidence type="ECO:0000256" key="2">
    <source>
        <dbReference type="ARBA" id="ARBA00023015"/>
    </source>
</evidence>
<dbReference type="InterPro" id="IPR013249">
    <property type="entry name" value="RNA_pol_sigma70_r4_t2"/>
</dbReference>
<comment type="similarity">
    <text evidence="1">Belongs to the sigma-70 factor family. ECF subfamily.</text>
</comment>
<dbReference type="InterPro" id="IPR036388">
    <property type="entry name" value="WH-like_DNA-bd_sf"/>
</dbReference>
<dbReference type="SUPFAM" id="SSF88659">
    <property type="entry name" value="Sigma3 and sigma4 domains of RNA polymerase sigma factors"/>
    <property type="match status" value="1"/>
</dbReference>
<proteinExistence type="inferred from homology"/>
<evidence type="ECO:0000313" key="7">
    <source>
        <dbReference type="Proteomes" id="UP000074914"/>
    </source>
</evidence>
<evidence type="ECO:0000313" key="6">
    <source>
        <dbReference type="EMBL" id="AMP15196.1"/>
    </source>
</evidence>
<reference evidence="6 7" key="1">
    <citation type="submission" date="2015-11" db="EMBL/GenBank/DDBJ databases">
        <title>Exploring the genomic traits of fungus-feeding bacterial genus Collimonas.</title>
        <authorList>
            <person name="Song C."/>
            <person name="Schmidt R."/>
            <person name="de Jager V."/>
            <person name="Krzyzanowska D."/>
            <person name="Jongedijk E."/>
            <person name="Cankar K."/>
            <person name="Beekwilder J."/>
            <person name="van Veen A."/>
            <person name="de Boer W."/>
            <person name="van Veen J.A."/>
            <person name="Garbeva P."/>
        </authorList>
    </citation>
    <scope>NUCLEOTIDE SEQUENCE [LARGE SCALE GENOMIC DNA]</scope>
    <source>
        <strain evidence="6 7">Ter291</strain>
    </source>
</reference>
<dbReference type="InterPro" id="IPR013325">
    <property type="entry name" value="RNA_pol_sigma_r2"/>
</dbReference>
<dbReference type="Pfam" id="PF08281">
    <property type="entry name" value="Sigma70_r4_2"/>
    <property type="match status" value="1"/>
</dbReference>
<evidence type="ECO:0000256" key="3">
    <source>
        <dbReference type="ARBA" id="ARBA00023082"/>
    </source>
</evidence>
<accession>A0ABN4MAN6</accession>
<dbReference type="EMBL" id="CP013236">
    <property type="protein sequence ID" value="AMP15196.1"/>
    <property type="molecule type" value="Genomic_DNA"/>
</dbReference>
<keyword evidence="3" id="KW-0731">Sigma factor</keyword>